<feature type="domain" description="Neurotransmitter-gated ion-channel ligand-binding" evidence="12">
    <location>
        <begin position="52"/>
        <end position="187"/>
    </location>
</feature>
<comment type="subcellular location">
    <subcellularLocation>
        <location evidence="2">Cell membrane</location>
    </subcellularLocation>
    <subcellularLocation>
        <location evidence="1">Membrane</location>
        <topology evidence="1">Multi-pass membrane protein</topology>
    </subcellularLocation>
</comment>
<keyword evidence="3" id="KW-0813">Transport</keyword>
<sequence length="356" mass="40431">MIKLKGNIFNHKFKALILILFMILFGQSFLSFGQEDINKKKFELGKLKSGSPNPGKPTDVQVGMLVIDIDEISDSDQSFTVNFFYVLRWRDTRLAHDQGDVMIQPLDSIWNPRIQLTNQQKVWSTFPKTVSISRDGLVTYRQRVWGNFSQPLKLHDFPMDEQVFTITMAAAGYNHNDVSFIINDSLAYVTRTPSIADWKILSHKAFKDDLQIIPSRPGVASVSLSFVAKRYLGYYVFTIIIPLILIMLMASIIFWLPATDIGHRVSVSITSMLTVIAYRFMITNSLPVISYLTRLDKYILFSTVLIFSTLFYSILVKHKGDVKGVEFAAKIDGKAKVWYPIIIILATALTLILGVI</sequence>
<evidence type="ECO:0000256" key="6">
    <source>
        <dbReference type="ARBA" id="ARBA00022729"/>
    </source>
</evidence>
<dbReference type="GO" id="GO:0005230">
    <property type="term" value="F:extracellular ligand-gated monoatomic ion channel activity"/>
    <property type="evidence" value="ECO:0007669"/>
    <property type="project" value="InterPro"/>
</dbReference>
<dbReference type="PANTHER" id="PTHR18945">
    <property type="entry name" value="NEUROTRANSMITTER GATED ION CHANNEL"/>
    <property type="match status" value="1"/>
</dbReference>
<organism evidence="14 15">
    <name type="scientific">Sediminitomix flava</name>
    <dbReference type="NCBI Taxonomy" id="379075"/>
    <lineage>
        <taxon>Bacteria</taxon>
        <taxon>Pseudomonadati</taxon>
        <taxon>Bacteroidota</taxon>
        <taxon>Cytophagia</taxon>
        <taxon>Cytophagales</taxon>
        <taxon>Flammeovirgaceae</taxon>
        <taxon>Sediminitomix</taxon>
    </lineage>
</organism>
<keyword evidence="6" id="KW-0732">Signal</keyword>
<keyword evidence="7 11" id="KW-1133">Transmembrane helix</keyword>
<evidence type="ECO:0000256" key="11">
    <source>
        <dbReference type="SAM" id="Phobius"/>
    </source>
</evidence>
<feature type="transmembrane region" description="Helical" evidence="11">
    <location>
        <begin position="298"/>
        <end position="316"/>
    </location>
</feature>
<evidence type="ECO:0000256" key="4">
    <source>
        <dbReference type="ARBA" id="ARBA00022475"/>
    </source>
</evidence>
<evidence type="ECO:0000256" key="8">
    <source>
        <dbReference type="ARBA" id="ARBA00023065"/>
    </source>
</evidence>
<dbReference type="Gene3D" id="2.70.170.10">
    <property type="entry name" value="Neurotransmitter-gated ion-channel ligand-binding domain"/>
    <property type="match status" value="1"/>
</dbReference>
<feature type="transmembrane region" description="Helical" evidence="11">
    <location>
        <begin position="268"/>
        <end position="292"/>
    </location>
</feature>
<keyword evidence="5 11" id="KW-0812">Transmembrane</keyword>
<evidence type="ECO:0000256" key="10">
    <source>
        <dbReference type="ARBA" id="ARBA00023303"/>
    </source>
</evidence>
<evidence type="ECO:0000256" key="3">
    <source>
        <dbReference type="ARBA" id="ARBA00022448"/>
    </source>
</evidence>
<dbReference type="SUPFAM" id="SSF63712">
    <property type="entry name" value="Nicotinic receptor ligand binding domain-like"/>
    <property type="match status" value="1"/>
</dbReference>
<dbReference type="EMBL" id="QGDO01000001">
    <property type="protein sequence ID" value="PWJ43912.1"/>
    <property type="molecule type" value="Genomic_DNA"/>
</dbReference>
<dbReference type="SUPFAM" id="SSF90112">
    <property type="entry name" value="Neurotransmitter-gated ion-channel transmembrane pore"/>
    <property type="match status" value="1"/>
</dbReference>
<dbReference type="AlphaFoldDB" id="A0A315ZF09"/>
<dbReference type="InterPro" id="IPR006029">
    <property type="entry name" value="Neurotrans-gated_channel_TM"/>
</dbReference>
<keyword evidence="10" id="KW-0407">Ion channel</keyword>
<keyword evidence="9 11" id="KW-0472">Membrane</keyword>
<dbReference type="InterPro" id="IPR038050">
    <property type="entry name" value="Neuro_actylchol_rec"/>
</dbReference>
<feature type="transmembrane region" description="Helical" evidence="11">
    <location>
        <begin position="232"/>
        <end position="256"/>
    </location>
</feature>
<dbReference type="GO" id="GO:0005886">
    <property type="term" value="C:plasma membrane"/>
    <property type="evidence" value="ECO:0007669"/>
    <property type="project" value="UniProtKB-SubCell"/>
</dbReference>
<protein>
    <submittedName>
        <fullName evidence="14">Neurotransmitter-gated ion-channel</fullName>
    </submittedName>
</protein>
<evidence type="ECO:0000256" key="7">
    <source>
        <dbReference type="ARBA" id="ARBA00022989"/>
    </source>
</evidence>
<dbReference type="Gene3D" id="1.20.58.390">
    <property type="entry name" value="Neurotransmitter-gated ion-channel transmembrane domain"/>
    <property type="match status" value="1"/>
</dbReference>
<dbReference type="InterPro" id="IPR006201">
    <property type="entry name" value="Neur_channel"/>
</dbReference>
<dbReference type="Pfam" id="PF02931">
    <property type="entry name" value="Neur_chan_LBD"/>
    <property type="match status" value="1"/>
</dbReference>
<dbReference type="InterPro" id="IPR006202">
    <property type="entry name" value="Neur_chan_lig-bd"/>
</dbReference>
<dbReference type="OrthoDB" id="1326189at2"/>
<dbReference type="PRINTS" id="PR00253">
    <property type="entry name" value="GABAARECEPTR"/>
</dbReference>
<feature type="domain" description="Neurotransmitter-gated ion-channel transmembrane" evidence="13">
    <location>
        <begin position="239"/>
        <end position="316"/>
    </location>
</feature>
<feature type="transmembrane region" description="Helical" evidence="11">
    <location>
        <begin position="337"/>
        <end position="355"/>
    </location>
</feature>
<evidence type="ECO:0000313" key="15">
    <source>
        <dbReference type="Proteomes" id="UP000245535"/>
    </source>
</evidence>
<keyword evidence="8" id="KW-0406">Ion transport</keyword>
<dbReference type="InterPro" id="IPR036719">
    <property type="entry name" value="Neuro-gated_channel_TM_sf"/>
</dbReference>
<evidence type="ECO:0000259" key="13">
    <source>
        <dbReference type="Pfam" id="PF02932"/>
    </source>
</evidence>
<gene>
    <name evidence="14" type="ORF">BC781_101262</name>
</gene>
<evidence type="ECO:0000256" key="9">
    <source>
        <dbReference type="ARBA" id="ARBA00023136"/>
    </source>
</evidence>
<evidence type="ECO:0000259" key="12">
    <source>
        <dbReference type="Pfam" id="PF02931"/>
    </source>
</evidence>
<name>A0A315ZF09_SEDFL</name>
<comment type="caution">
    <text evidence="14">The sequence shown here is derived from an EMBL/GenBank/DDBJ whole genome shotgun (WGS) entry which is preliminary data.</text>
</comment>
<keyword evidence="4" id="KW-1003">Cell membrane</keyword>
<proteinExistence type="predicted"/>
<dbReference type="InterPro" id="IPR036734">
    <property type="entry name" value="Neur_chan_lig-bd_sf"/>
</dbReference>
<reference evidence="14 15" key="1">
    <citation type="submission" date="2018-03" db="EMBL/GenBank/DDBJ databases">
        <title>Genomic Encyclopedia of Archaeal and Bacterial Type Strains, Phase II (KMG-II): from individual species to whole genera.</title>
        <authorList>
            <person name="Goeker M."/>
        </authorList>
    </citation>
    <scope>NUCLEOTIDE SEQUENCE [LARGE SCALE GENOMIC DNA]</scope>
    <source>
        <strain evidence="14 15">DSM 28229</strain>
    </source>
</reference>
<evidence type="ECO:0000256" key="5">
    <source>
        <dbReference type="ARBA" id="ARBA00022692"/>
    </source>
</evidence>
<keyword evidence="15" id="KW-1185">Reference proteome</keyword>
<evidence type="ECO:0000313" key="14">
    <source>
        <dbReference type="EMBL" id="PWJ43912.1"/>
    </source>
</evidence>
<dbReference type="Pfam" id="PF02932">
    <property type="entry name" value="Neur_chan_memb"/>
    <property type="match status" value="1"/>
</dbReference>
<dbReference type="GO" id="GO:0004888">
    <property type="term" value="F:transmembrane signaling receptor activity"/>
    <property type="evidence" value="ECO:0007669"/>
    <property type="project" value="InterPro"/>
</dbReference>
<evidence type="ECO:0000256" key="2">
    <source>
        <dbReference type="ARBA" id="ARBA00004236"/>
    </source>
</evidence>
<dbReference type="Proteomes" id="UP000245535">
    <property type="component" value="Unassembled WGS sequence"/>
</dbReference>
<dbReference type="InterPro" id="IPR006028">
    <property type="entry name" value="GABAA/Glycine_rcpt"/>
</dbReference>
<accession>A0A315ZF09</accession>
<dbReference type="CDD" id="cd18988">
    <property type="entry name" value="LGIC_ECD_bact"/>
    <property type="match status" value="1"/>
</dbReference>
<evidence type="ECO:0000256" key="1">
    <source>
        <dbReference type="ARBA" id="ARBA00004141"/>
    </source>
</evidence>
<dbReference type="RefSeq" id="WP_109615439.1">
    <property type="nucleotide sequence ID" value="NZ_QGDO01000001.1"/>
</dbReference>